<protein>
    <submittedName>
        <fullName evidence="1">Uncharacterized protein</fullName>
    </submittedName>
</protein>
<proteinExistence type="predicted"/>
<evidence type="ECO:0000313" key="1">
    <source>
        <dbReference type="EMBL" id="QXP45023.1"/>
    </source>
</evidence>
<organism evidence="1">
    <name type="scientific">insect yue-like virus 1</name>
    <dbReference type="NCBI Taxonomy" id="2860250"/>
    <lineage>
        <taxon>Viruses</taxon>
        <taxon>Riboviria</taxon>
        <taxon>Orthornavirae</taxon>
        <taxon>Negarnaviricota</taxon>
        <taxon>Haploviricotina</taxon>
        <taxon>Yunchangviricetes</taxon>
        <taxon>Goujianvirales</taxon>
        <taxon>Yueviridae</taxon>
    </lineage>
</organism>
<reference evidence="1" key="1">
    <citation type="submission" date="2020-11" db="EMBL/GenBank/DDBJ databases">
        <title>Complexity and local specificity of the virome associated to tospovirus-transmitting thrips species.</title>
        <authorList>
            <person name="Chiapello M."/>
            <person name="Bosco L."/>
            <person name="Ciuffo M."/>
            <person name="Ottati S."/>
            <person name="Vallino M."/>
            <person name="Salem N."/>
            <person name="Rosa C."/>
            <person name="Tavella L."/>
            <person name="Turina M."/>
        </authorList>
    </citation>
    <scope>NUCLEOTIDE SEQUENCE</scope>
    <source>
        <strain evidence="1">THR-E_TRINITY_DN21965</strain>
    </source>
</reference>
<accession>A0A8F5XPG5</accession>
<dbReference type="EMBL" id="MW297844">
    <property type="protein sequence ID" value="QXP45023.1"/>
    <property type="molecule type" value="Viral_cRNA"/>
</dbReference>
<name>A0A8F5XPG5_9VIRU</name>
<sequence length="517" mass="57680">MTLSASRIPKLPRNISKYMASLTYKRTRSNTPEPETETVTTVDITKESAVIYATEATANDSSKTFYENLKSKVNGNNSTILGSTILEGLHYEYIKDSERFDSTDDNIHMNGFNYATGEGTADLLGGRYVAGLGIAHKVAVFDALKNSLYKVFSGEQYKAEVSKETDIYKISVRIAQFSVAAVIAIGTPIRIKNSIASDSIDWIKLTKNAADGNKDSENKIDKVMDSYRETYCIKGNNDETLRDIVRCAGIATGFEMINEAYANFFHTNHHNESASRFIRGIRYSIVALQNYLNLKVIDTDGIDFTSAHKEKFKVGHIILRQAIHDSNHANVVYLVYDKDIRAKVKYLITDHNRYSFSNAPAGVSDVSAAKAVLEIGKSQIDTRWSSKCKDLNEIEQEIDFNAGVSRFKYSPFYLHICKKNSSVVNSKYNDALAIAGSLVKIAQNADLRDIHPFFRDTAFRAVAIRKHASPEIEAYIKNRLKSIQALSNAKSTALLNNESLKEKISSAILDEVDSIPF</sequence>